<organism evidence="2 3">
    <name type="scientific">Cannabis sativa</name>
    <name type="common">Hemp</name>
    <name type="synonym">Marijuana</name>
    <dbReference type="NCBI Taxonomy" id="3483"/>
    <lineage>
        <taxon>Eukaryota</taxon>
        <taxon>Viridiplantae</taxon>
        <taxon>Streptophyta</taxon>
        <taxon>Embryophyta</taxon>
        <taxon>Tracheophyta</taxon>
        <taxon>Spermatophyta</taxon>
        <taxon>Magnoliopsida</taxon>
        <taxon>eudicotyledons</taxon>
        <taxon>Gunneridae</taxon>
        <taxon>Pentapetalae</taxon>
        <taxon>rosids</taxon>
        <taxon>fabids</taxon>
        <taxon>Rosales</taxon>
        <taxon>Cannabaceae</taxon>
        <taxon>Cannabis</taxon>
    </lineage>
</organism>
<dbReference type="Proteomes" id="UP000596661">
    <property type="component" value="Chromosome 3"/>
</dbReference>
<dbReference type="Gramene" id="evm.model.03.1641">
    <property type="protein sequence ID" value="cds.evm.model.03.1641"/>
    <property type="gene ID" value="evm.TU.03.1641"/>
</dbReference>
<sequence>MNKLILPVPPRSNGGGCDYEPLQRKRSGEEAMGLEERERANTNVAWPKHKQSSVPPSSSSSQISHTGAAQSSASRRAGRSAASSY</sequence>
<evidence type="ECO:0000313" key="2">
    <source>
        <dbReference type="EnsemblPlants" id="cds.evm.model.03.1641"/>
    </source>
</evidence>
<proteinExistence type="predicted"/>
<accession>A0A803P637</accession>
<dbReference type="AlphaFoldDB" id="A0A803P637"/>
<feature type="compositionally biased region" description="Basic and acidic residues" evidence="1">
    <location>
        <begin position="21"/>
        <end position="40"/>
    </location>
</feature>
<evidence type="ECO:0000256" key="1">
    <source>
        <dbReference type="SAM" id="MobiDB-lite"/>
    </source>
</evidence>
<dbReference type="EnsemblPlants" id="evm.model.03.1641">
    <property type="protein sequence ID" value="cds.evm.model.03.1641"/>
    <property type="gene ID" value="evm.TU.03.1641"/>
</dbReference>
<feature type="compositionally biased region" description="Low complexity" evidence="1">
    <location>
        <begin position="52"/>
        <end position="85"/>
    </location>
</feature>
<protein>
    <submittedName>
        <fullName evidence="2">Uncharacterized protein</fullName>
    </submittedName>
</protein>
<keyword evidence="3" id="KW-1185">Reference proteome</keyword>
<name>A0A803P637_CANSA</name>
<evidence type="ECO:0000313" key="3">
    <source>
        <dbReference type="Proteomes" id="UP000596661"/>
    </source>
</evidence>
<reference evidence="2" key="1">
    <citation type="submission" date="2018-11" db="EMBL/GenBank/DDBJ databases">
        <authorList>
            <person name="Grassa J C."/>
        </authorList>
    </citation>
    <scope>NUCLEOTIDE SEQUENCE [LARGE SCALE GENOMIC DNA]</scope>
</reference>
<dbReference type="EMBL" id="UZAU01000327">
    <property type="status" value="NOT_ANNOTATED_CDS"/>
    <property type="molecule type" value="Genomic_DNA"/>
</dbReference>
<reference evidence="2" key="2">
    <citation type="submission" date="2021-03" db="UniProtKB">
        <authorList>
            <consortium name="EnsemblPlants"/>
        </authorList>
    </citation>
    <scope>IDENTIFICATION</scope>
</reference>
<feature type="region of interest" description="Disordered" evidence="1">
    <location>
        <begin position="1"/>
        <end position="85"/>
    </location>
</feature>